<evidence type="ECO:0000313" key="3">
    <source>
        <dbReference type="Proteomes" id="UP000046784"/>
    </source>
</evidence>
<sequence>MSEKTEFDIHQTAQEKVLIKHQVMKASRFKKMLTEQARKQAATTCQIAQQEANEIRRIAYQEGYQHGLQKLLADLLQGLESSQNQYQQILLRSEAKLQKLLAEIFSDKRVFEIVSEHFLQLHPESSPIQIYLPPALLKKLKPALAQRQHINALAGAEESIALEIDNEIIHFSPESAVQNTVPHIFTPSARCTILQARKDMYHNLTEQLSQSGALNDSTHTSFRIKNGSSNGPKLETGTSE</sequence>
<name>A0AAI9EP25_YERFR</name>
<dbReference type="RefSeq" id="WP_057644100.1">
    <property type="nucleotide sequence ID" value="NZ_CABMMF010000010.1"/>
</dbReference>
<evidence type="ECO:0000256" key="1">
    <source>
        <dbReference type="SAM" id="MobiDB-lite"/>
    </source>
</evidence>
<dbReference type="Proteomes" id="UP000046784">
    <property type="component" value="Unassembled WGS sequence"/>
</dbReference>
<accession>A0AAI9EP25</accession>
<feature type="region of interest" description="Disordered" evidence="1">
    <location>
        <begin position="215"/>
        <end position="240"/>
    </location>
</feature>
<protein>
    <submittedName>
        <fullName evidence="2">Invasion protein OrgB</fullName>
    </submittedName>
</protein>
<organism evidence="2 3">
    <name type="scientific">Yersinia frederiksenii</name>
    <dbReference type="NCBI Taxonomy" id="29484"/>
    <lineage>
        <taxon>Bacteria</taxon>
        <taxon>Pseudomonadati</taxon>
        <taxon>Pseudomonadota</taxon>
        <taxon>Gammaproteobacteria</taxon>
        <taxon>Enterobacterales</taxon>
        <taxon>Yersiniaceae</taxon>
        <taxon>Yersinia</taxon>
    </lineage>
</organism>
<evidence type="ECO:0000313" key="2">
    <source>
        <dbReference type="EMBL" id="CFQ99499.1"/>
    </source>
</evidence>
<comment type="caution">
    <text evidence="2">The sequence shown here is derived from an EMBL/GenBank/DDBJ whole genome shotgun (WGS) entry which is preliminary data.</text>
</comment>
<gene>
    <name evidence="2" type="ORF">ERS008524_01965</name>
</gene>
<dbReference type="EMBL" id="CGCB01000010">
    <property type="protein sequence ID" value="CFQ99499.1"/>
    <property type="molecule type" value="Genomic_DNA"/>
</dbReference>
<dbReference type="AlphaFoldDB" id="A0AAI9EP25"/>
<proteinExistence type="predicted"/>
<reference evidence="2 3" key="1">
    <citation type="submission" date="2015-03" db="EMBL/GenBank/DDBJ databases">
        <authorList>
            <consortium name="Pathogen Informatics"/>
            <person name="Murphy D."/>
        </authorList>
    </citation>
    <scope>NUCLEOTIDE SEQUENCE [LARGE SCALE GENOMIC DNA]</scope>
    <source>
        <strain evidence="2 3">3400/83</strain>
    </source>
</reference>